<comment type="caution">
    <text evidence="1">The sequence shown here is derived from an EMBL/GenBank/DDBJ whole genome shotgun (WGS) entry which is preliminary data.</text>
</comment>
<dbReference type="EMBL" id="CAJNNV010024933">
    <property type="protein sequence ID" value="CAE8611152.1"/>
    <property type="molecule type" value="Genomic_DNA"/>
</dbReference>
<gene>
    <name evidence="1" type="ORF">PGLA1383_LOCUS28961</name>
</gene>
<reference evidence="1" key="1">
    <citation type="submission" date="2021-02" db="EMBL/GenBank/DDBJ databases">
        <authorList>
            <person name="Dougan E. K."/>
            <person name="Rhodes N."/>
            <person name="Thang M."/>
            <person name="Chan C."/>
        </authorList>
    </citation>
    <scope>NUCLEOTIDE SEQUENCE</scope>
</reference>
<proteinExistence type="predicted"/>
<evidence type="ECO:0000313" key="2">
    <source>
        <dbReference type="Proteomes" id="UP000654075"/>
    </source>
</evidence>
<name>A0A813FEC8_POLGL</name>
<keyword evidence="2" id="KW-1185">Reference proteome</keyword>
<accession>A0A813FEC8</accession>
<protein>
    <submittedName>
        <fullName evidence="1">Uncharacterized protein</fullName>
    </submittedName>
</protein>
<feature type="non-terminal residue" evidence="1">
    <location>
        <position position="1"/>
    </location>
</feature>
<evidence type="ECO:0000313" key="1">
    <source>
        <dbReference type="EMBL" id="CAE8611152.1"/>
    </source>
</evidence>
<dbReference type="AlphaFoldDB" id="A0A813FEC8"/>
<organism evidence="1 2">
    <name type="scientific">Polarella glacialis</name>
    <name type="common">Dinoflagellate</name>
    <dbReference type="NCBI Taxonomy" id="89957"/>
    <lineage>
        <taxon>Eukaryota</taxon>
        <taxon>Sar</taxon>
        <taxon>Alveolata</taxon>
        <taxon>Dinophyceae</taxon>
        <taxon>Suessiales</taxon>
        <taxon>Suessiaceae</taxon>
        <taxon>Polarella</taxon>
    </lineage>
</organism>
<dbReference type="Proteomes" id="UP000654075">
    <property type="component" value="Unassembled WGS sequence"/>
</dbReference>
<sequence length="58" mass="6589">VYIVCGDRFWWAYENALSQARGAEARNPDPLAQTVKTIGAVSTMRYFWVRTLPAGVHF</sequence>